<reference evidence="3 6" key="2">
    <citation type="journal article" date="2019" name="Emerg. Microbes Infect.">
        <title>Comprehensive subspecies identification of 175 nontuberculous mycobacteria species based on 7547 genomic profiles.</title>
        <authorList>
            <person name="Matsumoto Y."/>
            <person name="Kinjo T."/>
            <person name="Motooka D."/>
            <person name="Nabeya D."/>
            <person name="Jung N."/>
            <person name="Uechi K."/>
            <person name="Horii T."/>
            <person name="Iida T."/>
            <person name="Fujita J."/>
            <person name="Nakamura S."/>
        </authorList>
    </citation>
    <scope>NUCLEOTIDE SEQUENCE [LARGE SCALE GENOMIC DNA]</scope>
    <source>
        <strain evidence="3 6">JCM 6377</strain>
    </source>
</reference>
<feature type="region of interest" description="Disordered" evidence="1">
    <location>
        <begin position="150"/>
        <end position="216"/>
    </location>
</feature>
<evidence type="ECO:0000313" key="6">
    <source>
        <dbReference type="Proteomes" id="UP000465302"/>
    </source>
</evidence>
<keyword evidence="2" id="KW-0732">Signal</keyword>
<feature type="compositionally biased region" description="Pro residues" evidence="1">
    <location>
        <begin position="177"/>
        <end position="205"/>
    </location>
</feature>
<protein>
    <submittedName>
        <fullName evidence="4">Uncharacterized protein</fullName>
    </submittedName>
</protein>
<reference evidence="3" key="3">
    <citation type="submission" date="2020-02" db="EMBL/GenBank/DDBJ databases">
        <authorList>
            <person name="Matsumoto Y."/>
            <person name="Motooka D."/>
            <person name="Nakamura S."/>
        </authorList>
    </citation>
    <scope>NUCLEOTIDE SEQUENCE</scope>
    <source>
        <strain evidence="3">JCM 6377</strain>
    </source>
</reference>
<dbReference type="AlphaFoldDB" id="A0A2A7MXB0"/>
<evidence type="ECO:0000256" key="2">
    <source>
        <dbReference type="SAM" id="SignalP"/>
    </source>
</evidence>
<feature type="compositionally biased region" description="Pro residues" evidence="1">
    <location>
        <begin position="152"/>
        <end position="163"/>
    </location>
</feature>
<dbReference type="Proteomes" id="UP000465302">
    <property type="component" value="Unassembled WGS sequence"/>
</dbReference>
<evidence type="ECO:0000313" key="3">
    <source>
        <dbReference type="EMBL" id="GFG49531.1"/>
    </source>
</evidence>
<organism evidence="4 5">
    <name type="scientific">Mycolicibacterium agri</name>
    <name type="common">Mycobacterium agri</name>
    <dbReference type="NCBI Taxonomy" id="36811"/>
    <lineage>
        <taxon>Bacteria</taxon>
        <taxon>Bacillati</taxon>
        <taxon>Actinomycetota</taxon>
        <taxon>Actinomycetes</taxon>
        <taxon>Mycobacteriales</taxon>
        <taxon>Mycobacteriaceae</taxon>
        <taxon>Mycolicibacterium</taxon>
    </lineage>
</organism>
<dbReference type="RefSeq" id="WP_097941586.1">
    <property type="nucleotide sequence ID" value="NZ_BLKS01000001.1"/>
</dbReference>
<dbReference type="Proteomes" id="UP000220914">
    <property type="component" value="Unassembled WGS sequence"/>
</dbReference>
<accession>A0A2A7MXB0</accession>
<dbReference type="EMBL" id="BLKS01000001">
    <property type="protein sequence ID" value="GFG49531.1"/>
    <property type="molecule type" value="Genomic_DNA"/>
</dbReference>
<evidence type="ECO:0000313" key="4">
    <source>
        <dbReference type="EMBL" id="PEG36462.1"/>
    </source>
</evidence>
<sequence>MSSSYGKKLTGGAVVVAAATLLGSPAPAHAYPPAPLAPNACAGYQFPGGEVVLHYPNIGETKFSTVAGGTHVDTKGTTFYPNGTSMPGTVVGDINGNKIHLEVSRQGSGRSYTPLVLDGAVGGDDRGHGSYTFRDGADSGTWDSLTAFKCVPAPPPPPPAAPPEEPKPVVAEQPAPAEAPPPAERAPAPEPAADDAPPPNGPCIPNPFGLNFPGAC</sequence>
<evidence type="ECO:0000313" key="5">
    <source>
        <dbReference type="Proteomes" id="UP000220914"/>
    </source>
</evidence>
<proteinExistence type="predicted"/>
<comment type="caution">
    <text evidence="4">The sequence shown here is derived from an EMBL/GenBank/DDBJ whole genome shotgun (WGS) entry which is preliminary data.</text>
</comment>
<dbReference type="EMBL" id="PDCP01000034">
    <property type="protein sequence ID" value="PEG36462.1"/>
    <property type="molecule type" value="Genomic_DNA"/>
</dbReference>
<keyword evidence="5" id="KW-1185">Reference proteome</keyword>
<name>A0A2A7MXB0_MYCAG</name>
<feature type="signal peptide" evidence="2">
    <location>
        <begin position="1"/>
        <end position="30"/>
    </location>
</feature>
<reference evidence="4 5" key="1">
    <citation type="submission" date="2017-10" db="EMBL/GenBank/DDBJ databases">
        <title>The new phylogeny of genus Mycobacterium.</title>
        <authorList>
            <person name="Tortoli E."/>
            <person name="Trovato A."/>
            <person name="Cirillo D.M."/>
        </authorList>
    </citation>
    <scope>NUCLEOTIDE SEQUENCE [LARGE SCALE GENOMIC DNA]</scope>
    <source>
        <strain evidence="4 5">CCUG37673</strain>
    </source>
</reference>
<feature type="chain" id="PRO_5036315594" evidence="2">
    <location>
        <begin position="31"/>
        <end position="216"/>
    </location>
</feature>
<dbReference type="OrthoDB" id="4763384at2"/>
<gene>
    <name evidence="4" type="ORF">CQY20_18745</name>
    <name evidence="3" type="ORF">MAGR_09720</name>
</gene>
<evidence type="ECO:0000256" key="1">
    <source>
        <dbReference type="SAM" id="MobiDB-lite"/>
    </source>
</evidence>